<name>A0A369JW33_HYPMA</name>
<dbReference type="EMBL" id="LUEZ02000048">
    <property type="protein sequence ID" value="RDB22906.1"/>
    <property type="molecule type" value="Genomic_DNA"/>
</dbReference>
<dbReference type="OrthoDB" id="3038402at2759"/>
<keyword evidence="3" id="KW-1185">Reference proteome</keyword>
<organism evidence="2 3">
    <name type="scientific">Hypsizygus marmoreus</name>
    <name type="common">White beech mushroom</name>
    <name type="synonym">Agaricus marmoreus</name>
    <dbReference type="NCBI Taxonomy" id="39966"/>
    <lineage>
        <taxon>Eukaryota</taxon>
        <taxon>Fungi</taxon>
        <taxon>Dikarya</taxon>
        <taxon>Basidiomycota</taxon>
        <taxon>Agaricomycotina</taxon>
        <taxon>Agaricomycetes</taxon>
        <taxon>Agaricomycetidae</taxon>
        <taxon>Agaricales</taxon>
        <taxon>Tricholomatineae</taxon>
        <taxon>Lyophyllaceae</taxon>
        <taxon>Hypsizygus</taxon>
    </lineage>
</organism>
<accession>A0A369JW33</accession>
<dbReference type="InterPro" id="IPR032675">
    <property type="entry name" value="LRR_dom_sf"/>
</dbReference>
<dbReference type="AlphaFoldDB" id="A0A369JW33"/>
<sequence length="497" mass="55756">MRRGFLKTSTTQSRPAQTDAAPARGSQRRVIPASSLFKLSDNLLLKIFTLASRPKLKINTNSFDIDNHSTFFTKKVDPLPFRLSHTSSRLRTLALSTPALWATLGDFALRSSALLDIFLVRSKEEPLDICISASYISRRRLNQLVAHVHRWRKFIIDNDTEGFEDMSDDASEGDLDLDDLDKLKSLSDTILRHFEGCAAPKLEYLDLGYISSEELIFILSGGTPALNTLKVAGAPIFPADCSSLKRLSLYTSPGEWFPFDHEDLEDLWGDMLSLTHIQIRGEIVPRWPEISDVSPVKMPSLRFLDICLVEDEEACPMIQPHCVSALLATISAESLGHLSLSYMAPEILSSFLTNLQKGTFCFPRVTSLTWGTHLTKEQDVKSIAQYFPAVRTLTLDQCEAECFLKALLPGDETSPVLWSALRRLNLQWAPIPLLRNFVTARSRCGHPIQRIWLLKVTGLASDANRDHLKWLGNNIKLRIVSNLATFQAEAIGWHKAV</sequence>
<reference evidence="2" key="1">
    <citation type="submission" date="2018-04" db="EMBL/GenBank/DDBJ databases">
        <title>Whole genome sequencing of Hypsizygus marmoreus.</title>
        <authorList>
            <person name="Choi I.-G."/>
            <person name="Min B."/>
            <person name="Kim J.-G."/>
            <person name="Kim S."/>
            <person name="Oh Y.-L."/>
            <person name="Kong W.-S."/>
            <person name="Park H."/>
            <person name="Jeong J."/>
            <person name="Song E.-S."/>
        </authorList>
    </citation>
    <scope>NUCLEOTIDE SEQUENCE [LARGE SCALE GENOMIC DNA]</scope>
    <source>
        <strain evidence="2">51987-8</strain>
    </source>
</reference>
<dbReference type="STRING" id="39966.A0A369JW33"/>
<proteinExistence type="predicted"/>
<dbReference type="Proteomes" id="UP000076154">
    <property type="component" value="Unassembled WGS sequence"/>
</dbReference>
<comment type="caution">
    <text evidence="2">The sequence shown here is derived from an EMBL/GenBank/DDBJ whole genome shotgun (WGS) entry which is preliminary data.</text>
</comment>
<gene>
    <name evidence="2" type="ORF">Hypma_009824</name>
</gene>
<evidence type="ECO:0000313" key="2">
    <source>
        <dbReference type="EMBL" id="RDB22906.1"/>
    </source>
</evidence>
<dbReference type="Gene3D" id="3.80.10.10">
    <property type="entry name" value="Ribonuclease Inhibitor"/>
    <property type="match status" value="1"/>
</dbReference>
<feature type="compositionally biased region" description="Polar residues" evidence="1">
    <location>
        <begin position="7"/>
        <end position="16"/>
    </location>
</feature>
<dbReference type="InParanoid" id="A0A369JW33"/>
<protein>
    <recommendedName>
        <fullName evidence="4">F-box domain-containing protein</fullName>
    </recommendedName>
</protein>
<evidence type="ECO:0008006" key="4">
    <source>
        <dbReference type="Google" id="ProtNLM"/>
    </source>
</evidence>
<dbReference type="SUPFAM" id="SSF52047">
    <property type="entry name" value="RNI-like"/>
    <property type="match status" value="1"/>
</dbReference>
<feature type="region of interest" description="Disordered" evidence="1">
    <location>
        <begin position="1"/>
        <end position="25"/>
    </location>
</feature>
<evidence type="ECO:0000313" key="3">
    <source>
        <dbReference type="Proteomes" id="UP000076154"/>
    </source>
</evidence>
<evidence type="ECO:0000256" key="1">
    <source>
        <dbReference type="SAM" id="MobiDB-lite"/>
    </source>
</evidence>